<dbReference type="InterPro" id="IPR027434">
    <property type="entry name" value="Homing_endonucl"/>
</dbReference>
<keyword evidence="2" id="KW-0255">Endonuclease</keyword>
<evidence type="ECO:0000313" key="2">
    <source>
        <dbReference type="EMBL" id="NER26404.1"/>
    </source>
</evidence>
<dbReference type="Pfam" id="PF03161">
    <property type="entry name" value="LAGLIDADG_2"/>
    <property type="match status" value="1"/>
</dbReference>
<sequence length="206" mass="23485">MDYNVSSKVEQRGILVGMLLGAASRSNTNFLIKHPGKQEEYILFKKGLLEQITRKPVSIGRSPTKKGYDLLRIEPKLVPLTRVLVKKLYKAGSKTITRKFLNLLTPQGIAIWFMDDGSKSFKKRDGKVHALNLCLNTNIPKPENEIVVAYFQQVWGFKWGLSKGKDSYRLRMGTKEGRKFLAFISPYIHESMLYKVQTSLNIMATT</sequence>
<keyword evidence="2" id="KW-0378">Hydrolase</keyword>
<gene>
    <name evidence="2" type="ORF">F6J89_01955</name>
</gene>
<comment type="caution">
    <text evidence="2">The sequence shown here is derived from an EMBL/GenBank/DDBJ whole genome shotgun (WGS) entry which is preliminary data.</text>
</comment>
<protein>
    <submittedName>
        <fullName evidence="2">DNA endonuclease</fullName>
    </submittedName>
</protein>
<keyword evidence="2" id="KW-0540">Nuclease</keyword>
<feature type="domain" description="Homing endonuclease LAGLIDADG" evidence="1">
    <location>
        <begin position="12"/>
        <end position="180"/>
    </location>
</feature>
<dbReference type="GO" id="GO:0004519">
    <property type="term" value="F:endonuclease activity"/>
    <property type="evidence" value="ECO:0007669"/>
    <property type="project" value="UniProtKB-KW"/>
</dbReference>
<dbReference type="Gene3D" id="3.10.28.10">
    <property type="entry name" value="Homing endonucleases"/>
    <property type="match status" value="1"/>
</dbReference>
<dbReference type="SUPFAM" id="SSF55608">
    <property type="entry name" value="Homing endonucleases"/>
    <property type="match status" value="1"/>
</dbReference>
<organism evidence="2">
    <name type="scientific">Symploca sp. SIO1C4</name>
    <dbReference type="NCBI Taxonomy" id="2607765"/>
    <lineage>
        <taxon>Bacteria</taxon>
        <taxon>Bacillati</taxon>
        <taxon>Cyanobacteriota</taxon>
        <taxon>Cyanophyceae</taxon>
        <taxon>Coleofasciculales</taxon>
        <taxon>Coleofasciculaceae</taxon>
        <taxon>Symploca</taxon>
    </lineage>
</organism>
<proteinExistence type="predicted"/>
<dbReference type="EMBL" id="JAAHFQ010000028">
    <property type="protein sequence ID" value="NER26404.1"/>
    <property type="molecule type" value="Genomic_DNA"/>
</dbReference>
<dbReference type="InterPro" id="IPR004860">
    <property type="entry name" value="LAGLIDADG_dom"/>
</dbReference>
<evidence type="ECO:0000259" key="1">
    <source>
        <dbReference type="Pfam" id="PF03161"/>
    </source>
</evidence>
<accession>A0A6B3N8F5</accession>
<dbReference type="AlphaFoldDB" id="A0A6B3N8F5"/>
<reference evidence="2" key="1">
    <citation type="submission" date="2019-11" db="EMBL/GenBank/DDBJ databases">
        <title>Genomic insights into an expanded diversity of filamentous marine cyanobacteria reveals the extraordinary biosynthetic potential of Moorea and Okeania.</title>
        <authorList>
            <person name="Ferreira Leao T."/>
            <person name="Wang M."/>
            <person name="Moss N."/>
            <person name="Da Silva R."/>
            <person name="Sanders J."/>
            <person name="Nurk S."/>
            <person name="Gurevich A."/>
            <person name="Humphrey G."/>
            <person name="Reher R."/>
            <person name="Zhu Q."/>
            <person name="Belda-Ferre P."/>
            <person name="Glukhov E."/>
            <person name="Rex R."/>
            <person name="Dorrestein P.C."/>
            <person name="Knight R."/>
            <person name="Pevzner P."/>
            <person name="Gerwick W.H."/>
            <person name="Gerwick L."/>
        </authorList>
    </citation>
    <scope>NUCLEOTIDE SEQUENCE</scope>
    <source>
        <strain evidence="2">SIO1C4</strain>
    </source>
</reference>
<name>A0A6B3N8F5_9CYAN</name>